<dbReference type="OrthoDB" id="2020542at2759"/>
<dbReference type="GeneID" id="113792835"/>
<proteinExistence type="inferred from homology"/>
<dbReference type="GO" id="GO:0006884">
    <property type="term" value="P:cell volume homeostasis"/>
    <property type="evidence" value="ECO:0007669"/>
    <property type="project" value="TreeGrafter"/>
</dbReference>
<feature type="transmembrane region" description="Helical" evidence="8">
    <location>
        <begin position="360"/>
        <end position="381"/>
    </location>
</feature>
<feature type="transmembrane region" description="Helical" evidence="8">
    <location>
        <begin position="479"/>
        <end position="512"/>
    </location>
</feature>
<reference evidence="12" key="1">
    <citation type="submission" date="2025-08" db="UniProtKB">
        <authorList>
            <consortium name="RefSeq"/>
        </authorList>
    </citation>
    <scope>IDENTIFICATION</scope>
    <source>
        <strain evidence="12">Airmid</strain>
    </source>
</reference>
<feature type="transmembrane region" description="Helical" evidence="8">
    <location>
        <begin position="68"/>
        <end position="90"/>
    </location>
</feature>
<comment type="similarity">
    <text evidence="2">Belongs to the SLC12A transporter family.</text>
</comment>
<evidence type="ECO:0000256" key="4">
    <source>
        <dbReference type="ARBA" id="ARBA00022448"/>
    </source>
</evidence>
<dbReference type="Gene3D" id="1.20.1740.10">
    <property type="entry name" value="Amino acid/polyamine transporter I"/>
    <property type="match status" value="1"/>
</dbReference>
<dbReference type="GO" id="GO:0055064">
    <property type="term" value="P:chloride ion homeostasis"/>
    <property type="evidence" value="ECO:0007669"/>
    <property type="project" value="TreeGrafter"/>
</dbReference>
<dbReference type="FunFam" id="1.20.1740.10:FF:000013">
    <property type="entry name" value="Solute carrier family 12 member"/>
    <property type="match status" value="1"/>
</dbReference>
<dbReference type="Pfam" id="PF03522">
    <property type="entry name" value="SLC12"/>
    <property type="match status" value="1"/>
</dbReference>
<feature type="transmembrane region" description="Helical" evidence="8">
    <location>
        <begin position="285"/>
        <end position="306"/>
    </location>
</feature>
<evidence type="ECO:0000313" key="11">
    <source>
        <dbReference type="Proteomes" id="UP000515146"/>
    </source>
</evidence>
<feature type="transmembrane region" description="Helical" evidence="8">
    <location>
        <begin position="318"/>
        <end position="340"/>
    </location>
</feature>
<feature type="transmembrane region" description="Helical" evidence="8">
    <location>
        <begin position="102"/>
        <end position="124"/>
    </location>
</feature>
<evidence type="ECO:0000256" key="5">
    <source>
        <dbReference type="ARBA" id="ARBA00022692"/>
    </source>
</evidence>
<dbReference type="GO" id="GO:0055075">
    <property type="term" value="P:potassium ion homeostasis"/>
    <property type="evidence" value="ECO:0007669"/>
    <property type="project" value="TreeGrafter"/>
</dbReference>
<keyword evidence="6 8" id="KW-1133">Transmembrane helix</keyword>
<dbReference type="GO" id="GO:0015379">
    <property type="term" value="F:potassium:chloride symporter activity"/>
    <property type="evidence" value="ECO:0007669"/>
    <property type="project" value="TreeGrafter"/>
</dbReference>
<organism evidence="11 12">
    <name type="scientific">Dermatophagoides pteronyssinus</name>
    <name type="common">European house dust mite</name>
    <dbReference type="NCBI Taxonomy" id="6956"/>
    <lineage>
        <taxon>Eukaryota</taxon>
        <taxon>Metazoa</taxon>
        <taxon>Ecdysozoa</taxon>
        <taxon>Arthropoda</taxon>
        <taxon>Chelicerata</taxon>
        <taxon>Arachnida</taxon>
        <taxon>Acari</taxon>
        <taxon>Acariformes</taxon>
        <taxon>Sarcoptiformes</taxon>
        <taxon>Astigmata</taxon>
        <taxon>Psoroptidia</taxon>
        <taxon>Analgoidea</taxon>
        <taxon>Pyroglyphidae</taxon>
        <taxon>Dermatophagoidinae</taxon>
        <taxon>Dermatophagoides</taxon>
    </lineage>
</organism>
<dbReference type="PANTHER" id="PTHR11827">
    <property type="entry name" value="SOLUTE CARRIER FAMILY 12, CATION COTRANSPORTERS"/>
    <property type="match status" value="1"/>
</dbReference>
<dbReference type="RefSeq" id="XP_027198585.1">
    <property type="nucleotide sequence ID" value="XM_027342784.1"/>
</dbReference>
<feature type="domain" description="SLC12A transporter C-terminal" evidence="10">
    <location>
        <begin position="564"/>
        <end position="652"/>
    </location>
</feature>
<dbReference type="KEGG" id="dpte:113792835"/>
<evidence type="ECO:0000256" key="8">
    <source>
        <dbReference type="SAM" id="Phobius"/>
    </source>
</evidence>
<keyword evidence="7 8" id="KW-0472">Membrane</keyword>
<dbReference type="InterPro" id="IPR004841">
    <property type="entry name" value="AA-permease/SLC12A_dom"/>
</dbReference>
<dbReference type="FunCoup" id="A0A6P6XZZ4">
    <property type="interactions" value="253"/>
</dbReference>
<dbReference type="Pfam" id="PF00324">
    <property type="entry name" value="AA_permease"/>
    <property type="match status" value="1"/>
</dbReference>
<evidence type="ECO:0000256" key="3">
    <source>
        <dbReference type="ARBA" id="ARBA00019359"/>
    </source>
</evidence>
<keyword evidence="11" id="KW-1185">Reference proteome</keyword>
<dbReference type="Proteomes" id="UP000515146">
    <property type="component" value="Unplaced"/>
</dbReference>
<dbReference type="PANTHER" id="PTHR11827:SF72">
    <property type="entry name" value="GH08340P"/>
    <property type="match status" value="1"/>
</dbReference>
<evidence type="ECO:0000256" key="7">
    <source>
        <dbReference type="ARBA" id="ARBA00023136"/>
    </source>
</evidence>
<dbReference type="InterPro" id="IPR018491">
    <property type="entry name" value="SLC12_C"/>
</dbReference>
<dbReference type="InterPro" id="IPR004842">
    <property type="entry name" value="SLC12A_fam"/>
</dbReference>
<sequence>MNNQQSSTLINDSIEQISNDDTFTSSGQFFDSFKPRFMISSTDEQSNYEELIDNEEDKYRTLTTFSGVFAPVALSMFSAILFLRLGYILGNSGLYLTIFQLILAYSILFLTVLSICSIATNGAIQGGGVYFMISRALGPEFGGAIGTLFFTANVFSSALYLIGCVEGIIHNFGPSGGISSFLPSNYWWSFLYASSLNFLNVVICLIGASLFAKTSVLIFVILLGCVSSVLISLSTRRDLSFPAPHENLPFRNQTLHFTGFSLETFQENLKPNFTIDYTTDHTTSFAVVFGVLFSGVTGIMAGANISGELKDPTKSIPLGTIGGVIFTFITYLILFFFTAFSCPREMLINNYIYMQSIDYAPVLVAIGIFAATFSASLSNLIGASRVLEALSKDKLFGPLLNPINKYSKPGNPVCAVLITWFLIQCIIFINKLNLIAQITSVFFLLSYFATNFACLSLTLTSAPNFRPTFKYFNGKTAALGIIGTLVMMFVINTIYATVTIFLCLILVIILHIRSPPFRWGSITQALIFHQVRKYLLILDNRKDHVKYWRPHILLMVSNPRSCVPLIRFANDLKKSGLFIIGNVKLQKLDNFDIDPVINESPLWLKLLDMLSVKAFFEITMADSVREGFHHLVRITGLGAMKPNTIFLGFYDDQPQIDFLQDDPNFFCIKTSLPDSVPDFPPIRSNGSKNHSEESYVTILSESIYKFKKNLCIGRHFNTFNRAKIPNLKNKIIDIWPVNFFHRTGELSDNSWKFILQLACILQMVPGWKNSTNLRLLLSDNFKNTMLMKTRWEQRLRMLRIDCQLEIINWEENTLGPYEIDFITTTDWEKEDYFQKINSFIRSYSEHSNLVFLHLPSPPNNRNGYKEYLKYLTLITENLPPTIMVHGITEVTSDSL</sequence>
<feature type="transmembrane region" description="Helical" evidence="8">
    <location>
        <begin position="410"/>
        <end position="429"/>
    </location>
</feature>
<feature type="transmembrane region" description="Helical" evidence="8">
    <location>
        <begin position="441"/>
        <end position="459"/>
    </location>
</feature>
<dbReference type="GO" id="GO:0016020">
    <property type="term" value="C:membrane"/>
    <property type="evidence" value="ECO:0007669"/>
    <property type="project" value="UniProtKB-SubCell"/>
</dbReference>
<feature type="transmembrane region" description="Helical" evidence="8">
    <location>
        <begin position="144"/>
        <end position="165"/>
    </location>
</feature>
<protein>
    <recommendedName>
        <fullName evidence="3">Solute carrier family 12 member 9</fullName>
    </recommendedName>
</protein>
<evidence type="ECO:0000259" key="9">
    <source>
        <dbReference type="Pfam" id="PF00324"/>
    </source>
</evidence>
<feature type="transmembrane region" description="Helical" evidence="8">
    <location>
        <begin position="216"/>
        <end position="233"/>
    </location>
</feature>
<evidence type="ECO:0000256" key="6">
    <source>
        <dbReference type="ARBA" id="ARBA00022989"/>
    </source>
</evidence>
<evidence type="ECO:0000313" key="12">
    <source>
        <dbReference type="RefSeq" id="XP_027198585.1"/>
    </source>
</evidence>
<dbReference type="InParanoid" id="A0A6P6XZZ4"/>
<dbReference type="OMA" id="NIKYWRP"/>
<accession>A0A6P6XZZ4</accession>
<evidence type="ECO:0000256" key="1">
    <source>
        <dbReference type="ARBA" id="ARBA00004141"/>
    </source>
</evidence>
<dbReference type="AlphaFoldDB" id="A0A6P6XZZ4"/>
<gene>
    <name evidence="12" type="primary">LOC113792835</name>
</gene>
<keyword evidence="4" id="KW-0813">Transport</keyword>
<name>A0A6P6XZZ4_DERPT</name>
<feature type="domain" description="Amino acid permease/ SLC12A" evidence="9">
    <location>
        <begin position="74"/>
        <end position="553"/>
    </location>
</feature>
<feature type="transmembrane region" description="Helical" evidence="8">
    <location>
        <begin position="186"/>
        <end position="210"/>
    </location>
</feature>
<comment type="subcellular location">
    <subcellularLocation>
        <location evidence="1">Membrane</location>
        <topology evidence="1">Multi-pass membrane protein</topology>
    </subcellularLocation>
</comment>
<keyword evidence="5 8" id="KW-0812">Transmembrane</keyword>
<evidence type="ECO:0000259" key="10">
    <source>
        <dbReference type="Pfam" id="PF03522"/>
    </source>
</evidence>
<evidence type="ECO:0000256" key="2">
    <source>
        <dbReference type="ARBA" id="ARBA00010593"/>
    </source>
</evidence>